<protein>
    <submittedName>
        <fullName evidence="2">Uncharacterized protein</fullName>
    </submittedName>
</protein>
<dbReference type="GO" id="GO:0003677">
    <property type="term" value="F:DNA binding"/>
    <property type="evidence" value="ECO:0007669"/>
    <property type="project" value="InterPro"/>
</dbReference>
<proteinExistence type="predicted"/>
<dbReference type="PRINTS" id="PR00929">
    <property type="entry name" value="ATHOOK"/>
</dbReference>
<dbReference type="Proteomes" id="UP001215598">
    <property type="component" value="Unassembled WGS sequence"/>
</dbReference>
<feature type="region of interest" description="Disordered" evidence="1">
    <location>
        <begin position="1"/>
        <end position="100"/>
    </location>
</feature>
<evidence type="ECO:0000313" key="3">
    <source>
        <dbReference type="Proteomes" id="UP001215598"/>
    </source>
</evidence>
<dbReference type="SMART" id="SM00384">
    <property type="entry name" value="AT_hook"/>
    <property type="match status" value="3"/>
</dbReference>
<dbReference type="EMBL" id="JARKIB010000224">
    <property type="protein sequence ID" value="KAJ7721994.1"/>
    <property type="molecule type" value="Genomic_DNA"/>
</dbReference>
<feature type="compositionally biased region" description="Basic residues" evidence="1">
    <location>
        <begin position="48"/>
        <end position="60"/>
    </location>
</feature>
<comment type="caution">
    <text evidence="2">The sequence shown here is derived from an EMBL/GenBank/DDBJ whole genome shotgun (WGS) entry which is preliminary data.</text>
</comment>
<dbReference type="AlphaFoldDB" id="A0AAD7HJX0"/>
<evidence type="ECO:0000256" key="1">
    <source>
        <dbReference type="SAM" id="MobiDB-lite"/>
    </source>
</evidence>
<organism evidence="2 3">
    <name type="scientific">Mycena metata</name>
    <dbReference type="NCBI Taxonomy" id="1033252"/>
    <lineage>
        <taxon>Eukaryota</taxon>
        <taxon>Fungi</taxon>
        <taxon>Dikarya</taxon>
        <taxon>Basidiomycota</taxon>
        <taxon>Agaricomycotina</taxon>
        <taxon>Agaricomycetes</taxon>
        <taxon>Agaricomycetidae</taxon>
        <taxon>Agaricales</taxon>
        <taxon>Marasmiineae</taxon>
        <taxon>Mycenaceae</taxon>
        <taxon>Mycena</taxon>
    </lineage>
</organism>
<gene>
    <name evidence="2" type="ORF">B0H16DRAFT_1473567</name>
</gene>
<evidence type="ECO:0000313" key="2">
    <source>
        <dbReference type="EMBL" id="KAJ7721994.1"/>
    </source>
</evidence>
<accession>A0AAD7HJX0</accession>
<reference evidence="2" key="1">
    <citation type="submission" date="2023-03" db="EMBL/GenBank/DDBJ databases">
        <title>Massive genome expansion in bonnet fungi (Mycena s.s.) driven by repeated elements and novel gene families across ecological guilds.</title>
        <authorList>
            <consortium name="Lawrence Berkeley National Laboratory"/>
            <person name="Harder C.B."/>
            <person name="Miyauchi S."/>
            <person name="Viragh M."/>
            <person name="Kuo A."/>
            <person name="Thoen E."/>
            <person name="Andreopoulos B."/>
            <person name="Lu D."/>
            <person name="Skrede I."/>
            <person name="Drula E."/>
            <person name="Henrissat B."/>
            <person name="Morin E."/>
            <person name="Kohler A."/>
            <person name="Barry K."/>
            <person name="LaButti K."/>
            <person name="Morin E."/>
            <person name="Salamov A."/>
            <person name="Lipzen A."/>
            <person name="Mereny Z."/>
            <person name="Hegedus B."/>
            <person name="Baldrian P."/>
            <person name="Stursova M."/>
            <person name="Weitz H."/>
            <person name="Taylor A."/>
            <person name="Grigoriev I.V."/>
            <person name="Nagy L.G."/>
            <person name="Martin F."/>
            <person name="Kauserud H."/>
        </authorList>
    </citation>
    <scope>NUCLEOTIDE SEQUENCE</scope>
    <source>
        <strain evidence="2">CBHHK182m</strain>
    </source>
</reference>
<name>A0AAD7HJX0_9AGAR</name>
<dbReference type="InterPro" id="IPR017956">
    <property type="entry name" value="AT_hook_DNA-bd_motif"/>
</dbReference>
<keyword evidence="3" id="KW-1185">Reference proteome</keyword>
<sequence>MAQYWPASISPLNSIVSPSEPEKCGPGRPKGSKNKPKTSVASISTPKPRGRPRGTGKKQKAALLGEPISKRPVGRPAKNPPAEPMPVHFRSNGEHLLGLK</sequence>